<feature type="compositionally biased region" description="Basic and acidic residues" evidence="1">
    <location>
        <begin position="139"/>
        <end position="156"/>
    </location>
</feature>
<name>A0AA35W7U9_GEOBA</name>
<gene>
    <name evidence="3" type="ORF">GBAR_LOCUS7339</name>
</gene>
<accession>A0AA35W7U9</accession>
<sequence length="401" mass="44668">MHNTMLNRRSVSYDTLSELEVEEIRQQVESFLNGTLPDIELVSVKQVKEVFEQFKAITLSRDGGVQSSSEGRGTSGKTEPVPHSASRTKRESKVQSGAGVVAETAGETEGVGLGLGIAPASLKHPTSAAVAVRKSKVASKTDTKSKESKLSTKRTESPAPSLAADEEGAPSEIGGQSTRPSTPPPKEEAFEEFKRQRGSEINQVFLDNKATLSRKKKEVIELSATINTIKKKVDELDKSLAETTEWREGGEGVRSEDGDSGEIVMEEWQFNAHSKLKELKVSYRQHYKNLQSLQEEVEYCSHYVSQSRRKLVDEFETWYNTAFIGDPANHLHDGKEIQAKGDDREFDELQEQLSKEPSSAFYTAQLRTQKRVSLYHTILSYVTSMVLMQGYQKATRQVTVM</sequence>
<feature type="region of interest" description="Disordered" evidence="1">
    <location>
        <begin position="129"/>
        <end position="195"/>
    </location>
</feature>
<feature type="domain" description="Kinesin-like protein KIF6/9 C-terminal" evidence="2">
    <location>
        <begin position="185"/>
        <end position="323"/>
    </location>
</feature>
<keyword evidence="4" id="KW-1185">Reference proteome</keyword>
<comment type="caution">
    <text evidence="3">The sequence shown here is derived from an EMBL/GenBank/DDBJ whole genome shotgun (WGS) entry which is preliminary data.</text>
</comment>
<dbReference type="EMBL" id="CASHTH010001097">
    <property type="protein sequence ID" value="CAI8011348.1"/>
    <property type="molecule type" value="Genomic_DNA"/>
</dbReference>
<evidence type="ECO:0000313" key="3">
    <source>
        <dbReference type="EMBL" id="CAI8011348.1"/>
    </source>
</evidence>
<dbReference type="Pfam" id="PF23735">
    <property type="entry name" value="KIF9"/>
    <property type="match status" value="1"/>
</dbReference>
<reference evidence="3" key="1">
    <citation type="submission" date="2023-03" db="EMBL/GenBank/DDBJ databases">
        <authorList>
            <person name="Steffen K."/>
            <person name="Cardenas P."/>
        </authorList>
    </citation>
    <scope>NUCLEOTIDE SEQUENCE</scope>
</reference>
<dbReference type="InterPro" id="IPR056524">
    <property type="entry name" value="KIF6/9_C"/>
</dbReference>
<evidence type="ECO:0000313" key="4">
    <source>
        <dbReference type="Proteomes" id="UP001174909"/>
    </source>
</evidence>
<feature type="compositionally biased region" description="Polar residues" evidence="1">
    <location>
        <begin position="65"/>
        <end position="77"/>
    </location>
</feature>
<feature type="compositionally biased region" description="Basic and acidic residues" evidence="1">
    <location>
        <begin position="185"/>
        <end position="195"/>
    </location>
</feature>
<feature type="region of interest" description="Disordered" evidence="1">
    <location>
        <begin position="61"/>
        <end position="100"/>
    </location>
</feature>
<evidence type="ECO:0000256" key="1">
    <source>
        <dbReference type="SAM" id="MobiDB-lite"/>
    </source>
</evidence>
<organism evidence="3 4">
    <name type="scientific">Geodia barretti</name>
    <name type="common">Barrett's horny sponge</name>
    <dbReference type="NCBI Taxonomy" id="519541"/>
    <lineage>
        <taxon>Eukaryota</taxon>
        <taxon>Metazoa</taxon>
        <taxon>Porifera</taxon>
        <taxon>Demospongiae</taxon>
        <taxon>Heteroscleromorpha</taxon>
        <taxon>Tetractinellida</taxon>
        <taxon>Astrophorina</taxon>
        <taxon>Geodiidae</taxon>
        <taxon>Geodia</taxon>
    </lineage>
</organism>
<dbReference type="AlphaFoldDB" id="A0AA35W7U9"/>
<evidence type="ECO:0000259" key="2">
    <source>
        <dbReference type="Pfam" id="PF23735"/>
    </source>
</evidence>
<proteinExistence type="predicted"/>
<dbReference type="Proteomes" id="UP001174909">
    <property type="component" value="Unassembled WGS sequence"/>
</dbReference>
<protein>
    <submittedName>
        <fullName evidence="3">Kinesin-like protein KIF9</fullName>
    </submittedName>
</protein>